<comment type="caution">
    <text evidence="2">The sequence shown here is derived from an EMBL/GenBank/DDBJ whole genome shotgun (WGS) entry which is preliminary data.</text>
</comment>
<feature type="compositionally biased region" description="Basic and acidic residues" evidence="1">
    <location>
        <begin position="590"/>
        <end position="603"/>
    </location>
</feature>
<protein>
    <submittedName>
        <fullName evidence="2">Uncharacterized protein</fullName>
    </submittedName>
</protein>
<reference evidence="2 3" key="1">
    <citation type="journal article" date="2017" name="Gigascience">
        <title>Draft genome of the honey bee ectoparasitic mite, Tropilaelaps mercedesae, is shaped by the parasitic life history.</title>
        <authorList>
            <person name="Dong X."/>
            <person name="Armstrong S.D."/>
            <person name="Xia D."/>
            <person name="Makepeace B.L."/>
            <person name="Darby A.C."/>
            <person name="Kadowaki T."/>
        </authorList>
    </citation>
    <scope>NUCLEOTIDE SEQUENCE [LARGE SCALE GENOMIC DNA]</scope>
    <source>
        <strain evidence="2">Wuxi-XJTLU</strain>
    </source>
</reference>
<accession>A0A1V9XGP7</accession>
<organism evidence="2 3">
    <name type="scientific">Tropilaelaps mercedesae</name>
    <dbReference type="NCBI Taxonomy" id="418985"/>
    <lineage>
        <taxon>Eukaryota</taxon>
        <taxon>Metazoa</taxon>
        <taxon>Ecdysozoa</taxon>
        <taxon>Arthropoda</taxon>
        <taxon>Chelicerata</taxon>
        <taxon>Arachnida</taxon>
        <taxon>Acari</taxon>
        <taxon>Parasitiformes</taxon>
        <taxon>Mesostigmata</taxon>
        <taxon>Gamasina</taxon>
        <taxon>Dermanyssoidea</taxon>
        <taxon>Laelapidae</taxon>
        <taxon>Tropilaelaps</taxon>
    </lineage>
</organism>
<name>A0A1V9XGP7_9ACAR</name>
<dbReference type="AlphaFoldDB" id="A0A1V9XGP7"/>
<keyword evidence="3" id="KW-1185">Reference proteome</keyword>
<dbReference type="OrthoDB" id="10504727at2759"/>
<dbReference type="Proteomes" id="UP000192247">
    <property type="component" value="Unassembled WGS sequence"/>
</dbReference>
<feature type="compositionally biased region" description="Polar residues" evidence="1">
    <location>
        <begin position="562"/>
        <end position="586"/>
    </location>
</feature>
<gene>
    <name evidence="2" type="ORF">BIW11_10278</name>
</gene>
<feature type="region of interest" description="Disordered" evidence="1">
    <location>
        <begin position="531"/>
        <end position="629"/>
    </location>
</feature>
<feature type="region of interest" description="Disordered" evidence="1">
    <location>
        <begin position="187"/>
        <end position="215"/>
    </location>
</feature>
<dbReference type="EMBL" id="MNPL01011427">
    <property type="protein sequence ID" value="OQR72606.1"/>
    <property type="molecule type" value="Genomic_DNA"/>
</dbReference>
<feature type="compositionally biased region" description="Low complexity" evidence="1">
    <location>
        <begin position="620"/>
        <end position="629"/>
    </location>
</feature>
<feature type="region of interest" description="Disordered" evidence="1">
    <location>
        <begin position="644"/>
        <end position="664"/>
    </location>
</feature>
<dbReference type="InParanoid" id="A0A1V9XGP7"/>
<evidence type="ECO:0000313" key="2">
    <source>
        <dbReference type="EMBL" id="OQR72606.1"/>
    </source>
</evidence>
<evidence type="ECO:0000313" key="3">
    <source>
        <dbReference type="Proteomes" id="UP000192247"/>
    </source>
</evidence>
<proteinExistence type="predicted"/>
<evidence type="ECO:0000256" key="1">
    <source>
        <dbReference type="SAM" id="MobiDB-lite"/>
    </source>
</evidence>
<sequence>MAIVREPFALKKCPHRNGDVLKKGFRFSANALADSADISARDDGGGLFTDVCTLALLWRACPAVERTLLAAQESSLGIGKPSTLAWPSVAEPTGRIKPNADHSGICQFRHTGTILAKVGNSSNFGGSNRCVRWTVAGIITSRIAVPCVSRSCDRLSRARRRLTRRMARLAASPNADIPNSSTLAQATRIDSTPGRRRATASHLSTCARKPRRTHSPLRLTHLPARRPVASLFQASMAVAFQADFETVQSLAEQMIYKEPTHLPELVEDGEIIDSDNDLLNQKQLKSPLECGFKQTETKPAVFFKMLTDEDIKMREQTRRERRERIAQDVTALAKTKSRPSSFERRRRFHNEIELKERRMREVIFNELSEIWRRGHYLDRPENVHPFIRGDSGELSEESALRRRLFRGCFREFVNDCRNTRKRPHPSQSYPMPPYGHQYQQRIHEHFQQNHESERYRIGERPRSVLESVTWTAEEVRLYYECMAKYNVRPVLPLRHGRVFPMSNVDTAGRPSQPGFGVPFERNREAACRGQRYYEDPYGGQNRRPRDYEPDASPNRMPAYFHRSTSPQTESHSPVASTAASPESQQAILDDVSKVSDDPDDNKGMRSPPKHSNAELLPRNSTTKAAAAKDSATIFVDELLKETADGGPVYSANGESGEIDLYDDL</sequence>